<keyword evidence="9" id="KW-0560">Oxidoreductase</keyword>
<feature type="binding site" description="axial binding residue" evidence="13">
    <location>
        <position position="66"/>
    </location>
    <ligand>
        <name>heme b</name>
        <dbReference type="ChEBI" id="CHEBI:60344"/>
        <label>2</label>
    </ligand>
    <ligandPart>
        <name>Fe</name>
        <dbReference type="ChEBI" id="CHEBI:18248"/>
    </ligandPart>
</feature>
<keyword evidence="4 13" id="KW-0349">Heme</keyword>
<keyword evidence="6" id="KW-0479">Metal-binding</keyword>
<keyword evidence="5 14" id="KW-0812">Transmembrane</keyword>
<accession>A0A292YSK2</accession>
<feature type="transmembrane region" description="Helical" evidence="14">
    <location>
        <begin position="186"/>
        <end position="214"/>
    </location>
</feature>
<evidence type="ECO:0000256" key="12">
    <source>
        <dbReference type="ARBA" id="ARBA00023136"/>
    </source>
</evidence>
<dbReference type="EMBL" id="BDUF01000095">
    <property type="protein sequence ID" value="GAX91404.1"/>
    <property type="molecule type" value="Genomic_DNA"/>
</dbReference>
<keyword evidence="3" id="KW-1003">Cell membrane</keyword>
<evidence type="ECO:0000256" key="2">
    <source>
        <dbReference type="ARBA" id="ARBA00022448"/>
    </source>
</evidence>
<sequence>MSALDQFLWVIYPYMMLTIFVVGHIYRYKTDQLAWTAKSSEFLEKKSLKWGSMLFHIGIFLVFLGHVAGLLVPKAVTEAFGISERLYHLGAVYGGTLAGLMTVAGISILLFRRVTNKRVRITSSTSDMLVAILLFAVIGMGLLATVGHNMLSSYDYRVTISPWVRGILTFTPDASLMTGVPIFFKLHVLLAFAIFGVWPFTRLVHVWSVPLAYFRRSYILYRSRNTHA</sequence>
<evidence type="ECO:0000256" key="5">
    <source>
        <dbReference type="ARBA" id="ARBA00022692"/>
    </source>
</evidence>
<dbReference type="RefSeq" id="WP_096183159.1">
    <property type="nucleotide sequence ID" value="NZ_BDUF01000095.1"/>
</dbReference>
<evidence type="ECO:0000256" key="3">
    <source>
        <dbReference type="ARBA" id="ARBA00022475"/>
    </source>
</evidence>
<evidence type="ECO:0000256" key="11">
    <source>
        <dbReference type="ARBA" id="ARBA00023063"/>
    </source>
</evidence>
<evidence type="ECO:0000313" key="16">
    <source>
        <dbReference type="EMBL" id="GAX91404.1"/>
    </source>
</evidence>
<dbReference type="GO" id="GO:0005886">
    <property type="term" value="C:plasma membrane"/>
    <property type="evidence" value="ECO:0007669"/>
    <property type="project" value="UniProtKB-SubCell"/>
</dbReference>
<dbReference type="Proteomes" id="UP000217785">
    <property type="component" value="Unassembled WGS sequence"/>
</dbReference>
<evidence type="ECO:0000256" key="1">
    <source>
        <dbReference type="ARBA" id="ARBA00004651"/>
    </source>
</evidence>
<comment type="subcellular location">
    <subcellularLocation>
        <location evidence="1">Cell membrane</location>
        <topology evidence="1">Multi-pass membrane protein</topology>
    </subcellularLocation>
</comment>
<feature type="transmembrane region" description="Helical" evidence="14">
    <location>
        <begin position="47"/>
        <end position="71"/>
    </location>
</feature>
<dbReference type="OrthoDB" id="9788113at2"/>
<proteinExistence type="predicted"/>
<feature type="transmembrane region" description="Helical" evidence="14">
    <location>
        <begin position="132"/>
        <end position="151"/>
    </location>
</feature>
<dbReference type="Gene3D" id="1.20.950.20">
    <property type="entry name" value="Transmembrane di-heme cytochromes, Chain C"/>
    <property type="match status" value="1"/>
</dbReference>
<dbReference type="InterPro" id="IPR003816">
    <property type="entry name" value="Nitrate_red_gam"/>
</dbReference>
<keyword evidence="8 14" id="KW-1133">Transmembrane helix</keyword>
<dbReference type="GO" id="GO:0009055">
    <property type="term" value="F:electron transfer activity"/>
    <property type="evidence" value="ECO:0007669"/>
    <property type="project" value="TreeGrafter"/>
</dbReference>
<protein>
    <submittedName>
        <fullName evidence="16">Nitrate reductase</fullName>
    </submittedName>
</protein>
<keyword evidence="11" id="KW-0534">Nitrate assimilation</keyword>
<dbReference type="GO" id="GO:0042128">
    <property type="term" value="P:nitrate assimilation"/>
    <property type="evidence" value="ECO:0007669"/>
    <property type="project" value="UniProtKB-KW"/>
</dbReference>
<dbReference type="AlphaFoldDB" id="A0A292YSK2"/>
<comment type="caution">
    <text evidence="16">The sequence shown here is derived from an EMBL/GenBank/DDBJ whole genome shotgun (WGS) entry which is preliminary data.</text>
</comment>
<evidence type="ECO:0000256" key="10">
    <source>
        <dbReference type="ARBA" id="ARBA00023004"/>
    </source>
</evidence>
<feature type="transmembrane region" description="Helical" evidence="14">
    <location>
        <begin position="91"/>
        <end position="111"/>
    </location>
</feature>
<keyword evidence="17" id="KW-1185">Reference proteome</keyword>
<feature type="binding site" description="axial binding residue" evidence="13">
    <location>
        <position position="56"/>
    </location>
    <ligand>
        <name>heme b</name>
        <dbReference type="ChEBI" id="CHEBI:60344"/>
        <label>1</label>
    </ligand>
    <ligandPart>
        <name>Fe</name>
        <dbReference type="ChEBI" id="CHEBI:18248"/>
    </ligandPart>
</feature>
<dbReference type="PANTHER" id="PTHR30598:SF3">
    <property type="entry name" value="RESPIRATORY NITRATE REDUCTASE 1 GAMMA CHAIN"/>
    <property type="match status" value="1"/>
</dbReference>
<dbReference type="NCBIfam" id="TIGR00351">
    <property type="entry name" value="narI"/>
    <property type="match status" value="1"/>
</dbReference>
<dbReference type="InterPro" id="IPR036197">
    <property type="entry name" value="NarG-like_sf"/>
</dbReference>
<feature type="domain" description="NarG-like" evidence="15">
    <location>
        <begin position="5"/>
        <end position="224"/>
    </location>
</feature>
<reference evidence="17" key="1">
    <citation type="submission" date="2017-07" db="EMBL/GenBank/DDBJ databases">
        <title>Draft genome sequence of Effusibacillus lacus strain skLN1.</title>
        <authorList>
            <person name="Watanabe M."/>
            <person name="Kojima H."/>
            <person name="Fukui M."/>
        </authorList>
    </citation>
    <scope>NUCLEOTIDE SEQUENCE [LARGE SCALE GENOMIC DNA]</scope>
    <source>
        <strain evidence="17">skLN1</strain>
    </source>
</reference>
<dbReference type="GO" id="GO:0008940">
    <property type="term" value="F:nitrate reductase activity"/>
    <property type="evidence" value="ECO:0007669"/>
    <property type="project" value="InterPro"/>
</dbReference>
<feature type="transmembrane region" description="Helical" evidence="14">
    <location>
        <begin position="6"/>
        <end position="26"/>
    </location>
</feature>
<evidence type="ECO:0000256" key="9">
    <source>
        <dbReference type="ARBA" id="ARBA00023002"/>
    </source>
</evidence>
<dbReference type="GO" id="GO:0020037">
    <property type="term" value="F:heme binding"/>
    <property type="evidence" value="ECO:0007669"/>
    <property type="project" value="TreeGrafter"/>
</dbReference>
<keyword evidence="10 13" id="KW-0408">Iron</keyword>
<dbReference type="SUPFAM" id="SSF103501">
    <property type="entry name" value="Respiratory nitrate reductase 1 gamma chain"/>
    <property type="match status" value="1"/>
</dbReference>
<keyword evidence="7" id="KW-0249">Electron transport</keyword>
<evidence type="ECO:0000256" key="4">
    <source>
        <dbReference type="ARBA" id="ARBA00022617"/>
    </source>
</evidence>
<dbReference type="InterPro" id="IPR023234">
    <property type="entry name" value="NarG-like_domain"/>
</dbReference>
<keyword evidence="2" id="KW-0813">Transport</keyword>
<dbReference type="GO" id="GO:0046872">
    <property type="term" value="F:metal ion binding"/>
    <property type="evidence" value="ECO:0007669"/>
    <property type="project" value="UniProtKB-KW"/>
</dbReference>
<dbReference type="Pfam" id="PF02665">
    <property type="entry name" value="Nitrate_red_gam"/>
    <property type="match status" value="1"/>
</dbReference>
<organism evidence="16 17">
    <name type="scientific">Effusibacillus lacus</name>
    <dbReference type="NCBI Taxonomy" id="1348429"/>
    <lineage>
        <taxon>Bacteria</taxon>
        <taxon>Bacillati</taxon>
        <taxon>Bacillota</taxon>
        <taxon>Bacilli</taxon>
        <taxon>Bacillales</taxon>
        <taxon>Alicyclobacillaceae</taxon>
        <taxon>Effusibacillus</taxon>
    </lineage>
</organism>
<evidence type="ECO:0000256" key="6">
    <source>
        <dbReference type="ARBA" id="ARBA00022723"/>
    </source>
</evidence>
<evidence type="ECO:0000259" key="15">
    <source>
        <dbReference type="Pfam" id="PF02665"/>
    </source>
</evidence>
<evidence type="ECO:0000256" key="7">
    <source>
        <dbReference type="ARBA" id="ARBA00022982"/>
    </source>
</evidence>
<evidence type="ECO:0000256" key="8">
    <source>
        <dbReference type="ARBA" id="ARBA00022989"/>
    </source>
</evidence>
<feature type="binding site" description="axial binding residue" evidence="13">
    <location>
        <position position="205"/>
    </location>
    <ligand>
        <name>heme b</name>
        <dbReference type="ChEBI" id="CHEBI:60344"/>
        <label>1</label>
    </ligand>
    <ligandPart>
        <name>Fe</name>
        <dbReference type="ChEBI" id="CHEBI:18248"/>
    </ligandPart>
</feature>
<dbReference type="FunFam" id="1.20.950.20:FF:000001">
    <property type="entry name" value="Respiratory nitrate reductase subunit gamma"/>
    <property type="match status" value="1"/>
</dbReference>
<evidence type="ECO:0000256" key="13">
    <source>
        <dbReference type="PIRSR" id="PIRSR603816-1"/>
    </source>
</evidence>
<name>A0A292YSK2_9BACL</name>
<feature type="binding site" description="axial binding residue" evidence="13">
    <location>
        <position position="187"/>
    </location>
    <ligand>
        <name>heme b</name>
        <dbReference type="ChEBI" id="CHEBI:60344"/>
        <label>2</label>
    </ligand>
    <ligandPart>
        <name>Fe</name>
        <dbReference type="ChEBI" id="CHEBI:18248"/>
    </ligandPart>
</feature>
<evidence type="ECO:0000313" key="17">
    <source>
        <dbReference type="Proteomes" id="UP000217785"/>
    </source>
</evidence>
<evidence type="ECO:0000256" key="14">
    <source>
        <dbReference type="SAM" id="Phobius"/>
    </source>
</evidence>
<dbReference type="GO" id="GO:0009325">
    <property type="term" value="C:nitrate reductase complex"/>
    <property type="evidence" value="ECO:0007669"/>
    <property type="project" value="InterPro"/>
</dbReference>
<keyword evidence="12 14" id="KW-0472">Membrane</keyword>
<dbReference type="PANTHER" id="PTHR30598">
    <property type="entry name" value="NITRATE REDUCTASE PRIVATE CHAPERONE, REDOX ENZYME MATURATION PROTEIN REMP FAMILY"/>
    <property type="match status" value="1"/>
</dbReference>
<dbReference type="InterPro" id="IPR051936">
    <property type="entry name" value="Heme-iron_electron_transfer"/>
</dbReference>
<dbReference type="GO" id="GO:0019645">
    <property type="term" value="P:anaerobic electron transport chain"/>
    <property type="evidence" value="ECO:0007669"/>
    <property type="project" value="TreeGrafter"/>
</dbReference>
<gene>
    <name evidence="16" type="ORF">EFBL_3073</name>
</gene>